<evidence type="ECO:0000256" key="6">
    <source>
        <dbReference type="SAM" id="Phobius"/>
    </source>
</evidence>
<evidence type="ECO:0000256" key="2">
    <source>
        <dbReference type="ARBA" id="ARBA00022448"/>
    </source>
</evidence>
<dbReference type="SUPFAM" id="SSF160240">
    <property type="entry name" value="Cation efflux protein cytoplasmic domain-like"/>
    <property type="match status" value="1"/>
</dbReference>
<feature type="transmembrane region" description="Helical" evidence="6">
    <location>
        <begin position="205"/>
        <end position="223"/>
    </location>
</feature>
<evidence type="ECO:0000256" key="3">
    <source>
        <dbReference type="ARBA" id="ARBA00022692"/>
    </source>
</evidence>
<evidence type="ECO:0000256" key="4">
    <source>
        <dbReference type="ARBA" id="ARBA00022989"/>
    </source>
</evidence>
<feature type="domain" description="Cation efflux protein cytoplasmic" evidence="8">
    <location>
        <begin position="234"/>
        <end position="308"/>
    </location>
</feature>
<feature type="transmembrane region" description="Helical" evidence="6">
    <location>
        <begin position="15"/>
        <end position="36"/>
    </location>
</feature>
<dbReference type="PANTHER" id="PTHR13414:SF9">
    <property type="entry name" value="PROTON-COUPLED ZINC ANTIPORTER SLC30A9, MITOCHONDRIAL"/>
    <property type="match status" value="1"/>
</dbReference>
<dbReference type="InterPro" id="IPR036837">
    <property type="entry name" value="Cation_efflux_CTD_sf"/>
</dbReference>
<keyword evidence="5 6" id="KW-0472">Membrane</keyword>
<dbReference type="InterPro" id="IPR058533">
    <property type="entry name" value="Cation_efflux_TM"/>
</dbReference>
<evidence type="ECO:0000313" key="10">
    <source>
        <dbReference type="Proteomes" id="UP001519294"/>
    </source>
</evidence>
<feature type="transmembrane region" description="Helical" evidence="6">
    <location>
        <begin position="76"/>
        <end position="97"/>
    </location>
</feature>
<organism evidence="9 10">
    <name type="scientific">Virgibacillus alimentarius</name>
    <dbReference type="NCBI Taxonomy" id="698769"/>
    <lineage>
        <taxon>Bacteria</taxon>
        <taxon>Bacillati</taxon>
        <taxon>Bacillota</taxon>
        <taxon>Bacilli</taxon>
        <taxon>Bacillales</taxon>
        <taxon>Bacillaceae</taxon>
        <taxon>Virgibacillus</taxon>
    </lineage>
</organism>
<evidence type="ECO:0000259" key="8">
    <source>
        <dbReference type="Pfam" id="PF16916"/>
    </source>
</evidence>
<feature type="transmembrane region" description="Helical" evidence="6">
    <location>
        <begin position="117"/>
        <end position="136"/>
    </location>
</feature>
<feature type="transmembrane region" description="Helical" evidence="6">
    <location>
        <begin position="172"/>
        <end position="193"/>
    </location>
</feature>
<dbReference type="Gene3D" id="1.20.1510.10">
    <property type="entry name" value="Cation efflux protein transmembrane domain"/>
    <property type="match status" value="1"/>
</dbReference>
<name>A0ABS4S898_9BACI</name>
<protein>
    <submittedName>
        <fullName evidence="9">Cation diffusion facilitator family transporter</fullName>
    </submittedName>
</protein>
<keyword evidence="10" id="KW-1185">Reference proteome</keyword>
<dbReference type="SUPFAM" id="SSF161111">
    <property type="entry name" value="Cation efflux protein transmembrane domain-like"/>
    <property type="match status" value="1"/>
</dbReference>
<evidence type="ECO:0000313" key="9">
    <source>
        <dbReference type="EMBL" id="MBP2257718.1"/>
    </source>
</evidence>
<dbReference type="Proteomes" id="UP001519294">
    <property type="component" value="Unassembled WGS sequence"/>
</dbReference>
<comment type="subcellular location">
    <subcellularLocation>
        <location evidence="1">Membrane</location>
        <topology evidence="1">Multi-pass membrane protein</topology>
    </subcellularLocation>
</comment>
<dbReference type="InterPro" id="IPR040177">
    <property type="entry name" value="SLC30A9"/>
</dbReference>
<proteinExistence type="predicted"/>
<keyword evidence="4 6" id="KW-1133">Transmembrane helix</keyword>
<evidence type="ECO:0000256" key="5">
    <source>
        <dbReference type="ARBA" id="ARBA00023136"/>
    </source>
</evidence>
<gene>
    <name evidence="9" type="ORF">J2Z81_001672</name>
</gene>
<accession>A0ABS4S898</accession>
<evidence type="ECO:0000259" key="7">
    <source>
        <dbReference type="Pfam" id="PF01545"/>
    </source>
</evidence>
<dbReference type="Pfam" id="PF01545">
    <property type="entry name" value="Cation_efflux"/>
    <property type="match status" value="1"/>
</dbReference>
<sequence length="323" mass="35541">MKNLLRLLKEGSRSALWASIMNAVIAVIKAITFFITGNVAMFAEMMHSIGDTANQFFVYVGSALSKKAPTDRFPGGFARLINLVLLGAVLIVGILAYETVKEGINHILAPPESGEWFYLNISVLGIAAILEAYVLFKAMKEITEDIGDNIKGFKIVTKSFKYIDRAKPATKLVFLEDLVATGGAIIAMLSVILGTFTPLIAAEGYASVIIGLMLFFVVGRVFLDNAAGVLGVADEDMERKIGEVVYDHQHVRDIQELIVFKEGAELHVELKIELDPNMSVAEADDIRDDIEARILQVKDVTDVIIEFDEDDETQTWNNPVSQE</sequence>
<evidence type="ECO:0000256" key="1">
    <source>
        <dbReference type="ARBA" id="ARBA00004141"/>
    </source>
</evidence>
<dbReference type="EMBL" id="JAGIKX010000012">
    <property type="protein sequence ID" value="MBP2257718.1"/>
    <property type="molecule type" value="Genomic_DNA"/>
</dbReference>
<dbReference type="Gene3D" id="3.30.70.1350">
    <property type="entry name" value="Cation efflux protein, cytoplasmic domain"/>
    <property type="match status" value="1"/>
</dbReference>
<dbReference type="RefSeq" id="WP_226371117.1">
    <property type="nucleotide sequence ID" value="NZ_JAGIKX010000012.1"/>
</dbReference>
<comment type="caution">
    <text evidence="9">The sequence shown here is derived from an EMBL/GenBank/DDBJ whole genome shotgun (WGS) entry which is preliminary data.</text>
</comment>
<dbReference type="PANTHER" id="PTHR13414">
    <property type="entry name" value="HUEL-CATION TRANSPORTER"/>
    <property type="match status" value="1"/>
</dbReference>
<dbReference type="NCBIfam" id="TIGR01297">
    <property type="entry name" value="CDF"/>
    <property type="match status" value="1"/>
</dbReference>
<dbReference type="Pfam" id="PF16916">
    <property type="entry name" value="ZT_dimer"/>
    <property type="match status" value="1"/>
</dbReference>
<dbReference type="InterPro" id="IPR027469">
    <property type="entry name" value="Cation_efflux_TMD_sf"/>
</dbReference>
<reference evidence="9 10" key="1">
    <citation type="submission" date="2021-03" db="EMBL/GenBank/DDBJ databases">
        <title>Genomic Encyclopedia of Type Strains, Phase IV (KMG-IV): sequencing the most valuable type-strain genomes for metagenomic binning, comparative biology and taxonomic classification.</title>
        <authorList>
            <person name="Goeker M."/>
        </authorList>
    </citation>
    <scope>NUCLEOTIDE SEQUENCE [LARGE SCALE GENOMIC DNA]</scope>
    <source>
        <strain evidence="9 10">DSM 25790</strain>
    </source>
</reference>
<dbReference type="InterPro" id="IPR027470">
    <property type="entry name" value="Cation_efflux_CTD"/>
</dbReference>
<dbReference type="InterPro" id="IPR002524">
    <property type="entry name" value="Cation_efflux"/>
</dbReference>
<keyword evidence="3 6" id="KW-0812">Transmembrane</keyword>
<feature type="domain" description="Cation efflux protein transmembrane" evidence="7">
    <location>
        <begin position="18"/>
        <end position="226"/>
    </location>
</feature>
<keyword evidence="2" id="KW-0813">Transport</keyword>